<dbReference type="PANTHER" id="PTHR22753">
    <property type="entry name" value="TRANSMEMBRANE PROTEIN 68"/>
    <property type="match status" value="1"/>
</dbReference>
<feature type="compositionally biased region" description="Basic residues" evidence="1">
    <location>
        <begin position="1"/>
        <end position="16"/>
    </location>
</feature>
<dbReference type="EMBL" id="QFQP01000002">
    <property type="protein sequence ID" value="PZR17333.1"/>
    <property type="molecule type" value="Genomic_DNA"/>
</dbReference>
<dbReference type="InterPro" id="IPR002123">
    <property type="entry name" value="Plipid/glycerol_acylTrfase"/>
</dbReference>
<dbReference type="PANTHER" id="PTHR22753:SF14">
    <property type="entry name" value="MONOACYLGLYCEROL_DIACYLGLYCEROL O-ACYLTRANSFERASE"/>
    <property type="match status" value="1"/>
</dbReference>
<evidence type="ECO:0000259" key="2">
    <source>
        <dbReference type="SMART" id="SM00563"/>
    </source>
</evidence>
<proteinExistence type="predicted"/>
<evidence type="ECO:0000256" key="1">
    <source>
        <dbReference type="SAM" id="MobiDB-lite"/>
    </source>
</evidence>
<comment type="caution">
    <text evidence="3">The sequence shown here is derived from an EMBL/GenBank/DDBJ whole genome shotgun (WGS) entry which is preliminary data.</text>
</comment>
<feature type="region of interest" description="Disordered" evidence="1">
    <location>
        <begin position="1"/>
        <end position="162"/>
    </location>
</feature>
<dbReference type="Pfam" id="PF01553">
    <property type="entry name" value="Acyltransferase"/>
    <property type="match status" value="1"/>
</dbReference>
<accession>A0A2W5TVN0</accession>
<name>A0A2W5TVN0_9BACT</name>
<dbReference type="AlphaFoldDB" id="A0A2W5TVN0"/>
<dbReference type="Proteomes" id="UP000249061">
    <property type="component" value="Unassembled WGS sequence"/>
</dbReference>
<sequence length="433" mass="46613">MAARKPSKPKSTRPKKPSVLGNDPFARGAAVREGKNVPAPEAPRAVANTPELQTKFRARTGSLTGLPKPQWAVDPQAHADSPVAGSSPVAEPLSHAASPVLPVDPTRHEGSPTAEPLRLTEPQVHASSPTLPVDPQPHEHSPTAQPLPPAEITTADGGSALPTQHTVSVVDALRGLASAVRSASGLSSRASEVDRYGKDAALSSSLRPLGELLYEKYWRVQVEGAEHLPNGPFIIVANHAGALPLDGPVLHLALRRHRPELPDSRWLLEDQIFHAPFVGVLANRLGAVRANPENAVRLLEEGRPLIVFPEGFHGLSKPFSERYQLRRFGRGGYVKIALRQKVPIVPAAIVGGEESMPLLGKLPGGFLGVEYLPLTVPPLPARWHIRFAPPVSLEGAPSQPEADLAWVERTNLAVRDQIEGMLTNLLQHRDRVF</sequence>
<reference evidence="3 4" key="1">
    <citation type="submission" date="2017-08" db="EMBL/GenBank/DDBJ databases">
        <title>Infants hospitalized years apart are colonized by the same room-sourced microbial strains.</title>
        <authorList>
            <person name="Brooks B."/>
            <person name="Olm M.R."/>
            <person name="Firek B.A."/>
            <person name="Baker R."/>
            <person name="Thomas B.C."/>
            <person name="Morowitz M.J."/>
            <person name="Banfield J.F."/>
        </authorList>
    </citation>
    <scope>NUCLEOTIDE SEQUENCE [LARGE SCALE GENOMIC DNA]</scope>
    <source>
        <strain evidence="3">S2_003_000_R2_14</strain>
    </source>
</reference>
<organism evidence="3 4">
    <name type="scientific">Archangium gephyra</name>
    <dbReference type="NCBI Taxonomy" id="48"/>
    <lineage>
        <taxon>Bacteria</taxon>
        <taxon>Pseudomonadati</taxon>
        <taxon>Myxococcota</taxon>
        <taxon>Myxococcia</taxon>
        <taxon>Myxococcales</taxon>
        <taxon>Cystobacterineae</taxon>
        <taxon>Archangiaceae</taxon>
        <taxon>Archangium</taxon>
    </lineage>
</organism>
<dbReference type="SMART" id="SM00563">
    <property type="entry name" value="PlsC"/>
    <property type="match status" value="1"/>
</dbReference>
<dbReference type="CDD" id="cd07987">
    <property type="entry name" value="LPLAT_MGAT-like"/>
    <property type="match status" value="1"/>
</dbReference>
<evidence type="ECO:0000313" key="3">
    <source>
        <dbReference type="EMBL" id="PZR17333.1"/>
    </source>
</evidence>
<feature type="domain" description="Phospholipid/glycerol acyltransferase" evidence="2">
    <location>
        <begin position="233"/>
        <end position="352"/>
    </location>
</feature>
<protein>
    <recommendedName>
        <fullName evidence="2">Phospholipid/glycerol acyltransferase domain-containing protein</fullName>
    </recommendedName>
</protein>
<gene>
    <name evidence="3" type="ORF">DI536_03125</name>
</gene>
<dbReference type="GO" id="GO:0016020">
    <property type="term" value="C:membrane"/>
    <property type="evidence" value="ECO:0007669"/>
    <property type="project" value="TreeGrafter"/>
</dbReference>
<dbReference type="SUPFAM" id="SSF69593">
    <property type="entry name" value="Glycerol-3-phosphate (1)-acyltransferase"/>
    <property type="match status" value="1"/>
</dbReference>
<dbReference type="GO" id="GO:0016746">
    <property type="term" value="F:acyltransferase activity"/>
    <property type="evidence" value="ECO:0007669"/>
    <property type="project" value="InterPro"/>
</dbReference>
<evidence type="ECO:0000313" key="4">
    <source>
        <dbReference type="Proteomes" id="UP000249061"/>
    </source>
</evidence>